<reference evidence="11" key="2">
    <citation type="submission" date="2022-10" db="EMBL/GenBank/DDBJ databases">
        <authorList>
            <consortium name="ENA_rothamsted_submissions"/>
            <consortium name="culmorum"/>
            <person name="King R."/>
        </authorList>
    </citation>
    <scope>NUCLEOTIDE SEQUENCE</scope>
</reference>
<dbReference type="GO" id="GO:0030203">
    <property type="term" value="P:glycosaminoglycan metabolic process"/>
    <property type="evidence" value="ECO:0007669"/>
    <property type="project" value="TreeGrafter"/>
</dbReference>
<dbReference type="PANTHER" id="PTHR22600:SF26">
    <property type="entry name" value="BETA-N-ACETYLHEXOSAMINIDASE"/>
    <property type="match status" value="1"/>
</dbReference>
<evidence type="ECO:0000256" key="7">
    <source>
        <dbReference type="PIRNR" id="PIRNR001093"/>
    </source>
</evidence>
<keyword evidence="9" id="KW-1133">Transmembrane helix</keyword>
<comment type="catalytic activity">
    <reaction evidence="1 7">
        <text>Hydrolysis of terminal non-reducing N-acetyl-D-hexosamine residues in N-acetyl-beta-D-hexosaminides.</text>
        <dbReference type="EC" id="3.2.1.52"/>
    </reaction>
</comment>
<dbReference type="Gene3D" id="3.30.379.10">
    <property type="entry name" value="Chitobiase/beta-hexosaminidase domain 2-like"/>
    <property type="match status" value="1"/>
</dbReference>
<reference evidence="11" key="1">
    <citation type="submission" date="2022-01" db="EMBL/GenBank/DDBJ databases">
        <authorList>
            <person name="King R."/>
        </authorList>
    </citation>
    <scope>NUCLEOTIDE SEQUENCE</scope>
</reference>
<keyword evidence="3" id="KW-0732">Signal</keyword>
<dbReference type="InterPro" id="IPR001763">
    <property type="entry name" value="Rhodanese-like_dom"/>
</dbReference>
<accession>A0A9N9WTZ0</accession>
<keyword evidence="4 7" id="KW-0378">Hydrolase</keyword>
<dbReference type="GO" id="GO:0005886">
    <property type="term" value="C:plasma membrane"/>
    <property type="evidence" value="ECO:0007669"/>
    <property type="project" value="TreeGrafter"/>
</dbReference>
<evidence type="ECO:0000256" key="9">
    <source>
        <dbReference type="SAM" id="Phobius"/>
    </source>
</evidence>
<keyword evidence="12" id="KW-1185">Reference proteome</keyword>
<comment type="similarity">
    <text evidence="2 7">Belongs to the glycosyl hydrolase 20 family.</text>
</comment>
<dbReference type="Pfam" id="PF00728">
    <property type="entry name" value="Glyco_hydro_20"/>
    <property type="match status" value="1"/>
</dbReference>
<dbReference type="OrthoDB" id="428480at2759"/>
<evidence type="ECO:0000256" key="2">
    <source>
        <dbReference type="ARBA" id="ARBA00006285"/>
    </source>
</evidence>
<evidence type="ECO:0000256" key="8">
    <source>
        <dbReference type="PIRSR" id="PIRSR001093-1"/>
    </source>
</evidence>
<keyword evidence="6 7" id="KW-0326">Glycosidase</keyword>
<dbReference type="PANTHER" id="PTHR22600">
    <property type="entry name" value="BETA-HEXOSAMINIDASE"/>
    <property type="match status" value="1"/>
</dbReference>
<dbReference type="FunFam" id="3.20.20.80:FF:000063">
    <property type="entry name" value="Beta-hexosaminidase"/>
    <property type="match status" value="1"/>
</dbReference>
<keyword evidence="9" id="KW-0472">Membrane</keyword>
<dbReference type="InterPro" id="IPR015883">
    <property type="entry name" value="Glyco_hydro_20_cat"/>
</dbReference>
<dbReference type="PIRSF" id="PIRSF001093">
    <property type="entry name" value="B-hxosamndse_ab_euk"/>
    <property type="match status" value="1"/>
</dbReference>
<dbReference type="Pfam" id="PF14845">
    <property type="entry name" value="Glycohydro_20b2"/>
    <property type="match status" value="1"/>
</dbReference>
<organism evidence="11 12">
    <name type="scientific">Chironomus riparius</name>
    <dbReference type="NCBI Taxonomy" id="315576"/>
    <lineage>
        <taxon>Eukaryota</taxon>
        <taxon>Metazoa</taxon>
        <taxon>Ecdysozoa</taxon>
        <taxon>Arthropoda</taxon>
        <taxon>Hexapoda</taxon>
        <taxon>Insecta</taxon>
        <taxon>Pterygota</taxon>
        <taxon>Neoptera</taxon>
        <taxon>Endopterygota</taxon>
        <taxon>Diptera</taxon>
        <taxon>Nematocera</taxon>
        <taxon>Chironomoidea</taxon>
        <taxon>Chironomidae</taxon>
        <taxon>Chironominae</taxon>
        <taxon>Chironomus</taxon>
    </lineage>
</organism>
<dbReference type="InterPro" id="IPR029018">
    <property type="entry name" value="Hex-like_dom2"/>
</dbReference>
<dbReference type="Proteomes" id="UP001153620">
    <property type="component" value="Chromosome 2"/>
</dbReference>
<dbReference type="SUPFAM" id="SSF55545">
    <property type="entry name" value="beta-N-acetylhexosaminidase-like domain"/>
    <property type="match status" value="1"/>
</dbReference>
<evidence type="ECO:0000256" key="6">
    <source>
        <dbReference type="ARBA" id="ARBA00023295"/>
    </source>
</evidence>
<dbReference type="PROSITE" id="PS50206">
    <property type="entry name" value="RHODANESE_3"/>
    <property type="match status" value="1"/>
</dbReference>
<feature type="active site" description="Proton donor" evidence="8">
    <location>
        <position position="384"/>
    </location>
</feature>
<name>A0A9N9WTZ0_9DIPT</name>
<dbReference type="EMBL" id="OU895878">
    <property type="protein sequence ID" value="CAG9805205.1"/>
    <property type="molecule type" value="Genomic_DNA"/>
</dbReference>
<dbReference type="AlphaFoldDB" id="A0A9N9WTZ0"/>
<evidence type="ECO:0000256" key="3">
    <source>
        <dbReference type="ARBA" id="ARBA00022729"/>
    </source>
</evidence>
<dbReference type="EC" id="3.2.1.52" evidence="7"/>
<keyword evidence="5" id="KW-0325">Glycoprotein</keyword>
<evidence type="ECO:0000256" key="5">
    <source>
        <dbReference type="ARBA" id="ARBA00023180"/>
    </source>
</evidence>
<evidence type="ECO:0000256" key="1">
    <source>
        <dbReference type="ARBA" id="ARBA00001231"/>
    </source>
</evidence>
<sequence length="612" mass="70340">MAVSQRCCIIVGVAVVIAAMIIGVVVFFLVRDNGDNCDDENIKEYDGPTWGYICEDFLCKRIENTLDNMNETTSFNVCRLTCGEDIGTLWPVPSGRVSNSRRYLPIDMNRFTPRVAQVLNSSIYFDIAWSRFQDMQMKKAKDSESPMIGEPLLVVMHADTNDMSFTYDTDESYTLETVRTIGAVFVNIVAKNFYGVRHALETLSQLIVYDEFENELVILCPVKISDGPKFPHRGISFDTSRNFYPISAIKRTIEGLAMVKLNTFHWHITDSQSFPFVLKSYPEITKLGAYSPDRVYSHEDIKEVVEFGKSRGVRVIPEFDTPAHVGEGWQNTGLVICYKDPSMEAQWRGHFDPTKDELYDVLENIYKEFVDAFNPPMFHIGADEVGIDCWNTSTTIKEWMTTRGMEHTKEGFMELWEYYLENSVQRLEKSFGNTVPIILWTSSLTQEPYLTKHLDKDRYIVQVWLYKNDTEIKALLENGYKLILSNSDALYLDCGVGGWVNDGLNWCSPYNTWQTLYQNKIDEIAGEYVNQVYGAEVAIWSESIDSTIIDLRVWPRTSAFAERMWSDPQTHWKMAEPRLLINRERLVKIGGIAAEMLQPEWCLQQEGLCPFP</sequence>
<evidence type="ECO:0000256" key="4">
    <source>
        <dbReference type="ARBA" id="ARBA00022801"/>
    </source>
</evidence>
<dbReference type="CDD" id="cd06562">
    <property type="entry name" value="GH20_HexA_HexB-like"/>
    <property type="match status" value="1"/>
</dbReference>
<dbReference type="SUPFAM" id="SSF51445">
    <property type="entry name" value="(Trans)glycosidases"/>
    <property type="match status" value="1"/>
</dbReference>
<dbReference type="InterPro" id="IPR029019">
    <property type="entry name" value="HEX_eukaryotic_N"/>
</dbReference>
<evidence type="ECO:0000313" key="12">
    <source>
        <dbReference type="Proteomes" id="UP001153620"/>
    </source>
</evidence>
<keyword evidence="9" id="KW-0812">Transmembrane</keyword>
<dbReference type="Gene3D" id="3.20.20.80">
    <property type="entry name" value="Glycosidases"/>
    <property type="match status" value="1"/>
</dbReference>
<gene>
    <name evidence="11" type="ORF">CHIRRI_LOCUS8082</name>
</gene>
<feature type="domain" description="Rhodanese" evidence="10">
    <location>
        <begin position="473"/>
        <end position="508"/>
    </location>
</feature>
<evidence type="ECO:0000313" key="11">
    <source>
        <dbReference type="EMBL" id="CAG9805205.1"/>
    </source>
</evidence>
<evidence type="ECO:0000259" key="10">
    <source>
        <dbReference type="PROSITE" id="PS50206"/>
    </source>
</evidence>
<dbReference type="GO" id="GO:0005975">
    <property type="term" value="P:carbohydrate metabolic process"/>
    <property type="evidence" value="ECO:0007669"/>
    <property type="project" value="InterPro"/>
</dbReference>
<proteinExistence type="inferred from homology"/>
<protein>
    <recommendedName>
        <fullName evidence="7">Beta-hexosaminidase</fullName>
        <ecNumber evidence="7">3.2.1.52</ecNumber>
    </recommendedName>
</protein>
<dbReference type="GO" id="GO:0016231">
    <property type="term" value="F:beta-N-acetylglucosaminidase activity"/>
    <property type="evidence" value="ECO:0007669"/>
    <property type="project" value="TreeGrafter"/>
</dbReference>
<dbReference type="PRINTS" id="PR00738">
    <property type="entry name" value="GLHYDRLASE20"/>
</dbReference>
<dbReference type="InterPro" id="IPR025705">
    <property type="entry name" value="Beta_hexosaminidase_sua/sub"/>
</dbReference>
<dbReference type="InterPro" id="IPR017853">
    <property type="entry name" value="GH"/>
</dbReference>
<feature type="transmembrane region" description="Helical" evidence="9">
    <location>
        <begin position="7"/>
        <end position="30"/>
    </location>
</feature>